<evidence type="ECO:0000313" key="1">
    <source>
        <dbReference type="EMBL" id="KPD32377.1"/>
    </source>
</evidence>
<accession>A0A0N0IR71</accession>
<evidence type="ECO:0000313" key="2">
    <source>
        <dbReference type="Proteomes" id="UP000053099"/>
    </source>
</evidence>
<dbReference type="AlphaFoldDB" id="A0A0N0IR71"/>
<dbReference type="Proteomes" id="UP000053099">
    <property type="component" value="Unassembled WGS sequence"/>
</dbReference>
<name>A0A0N0IR71_THESC</name>
<dbReference type="EMBL" id="LJJR01000008">
    <property type="protein sequence ID" value="KPD32377.1"/>
    <property type="molecule type" value="Genomic_DNA"/>
</dbReference>
<sequence length="89" mass="10209">MGAWIARTLIAQESMEAALDAMMKFIQLHVRSCRDCEVRHLLEDSIEEGRGIFYEALWQKERERWCILSTGDLDSELDSDSGCREGDLA</sequence>
<gene>
    <name evidence="1" type="ORF">AN926_04455</name>
</gene>
<dbReference type="PATRIC" id="fig|37636.3.peg.2645"/>
<protein>
    <submittedName>
        <fullName evidence="1">Uncharacterized protein</fullName>
    </submittedName>
</protein>
<reference evidence="1 2" key="1">
    <citation type="submission" date="2015-09" db="EMBL/GenBank/DDBJ databases">
        <title>Draft genome sequence of Thermus scotoductus strain K1 isolated from a geothermal spring in Nagorno-Karabakh, Armenia.</title>
        <authorList>
            <person name="Saghatelyan A."/>
            <person name="Poghosyan L."/>
            <person name="Panosyan H."/>
            <person name="Birkeland N.-K."/>
        </authorList>
    </citation>
    <scope>NUCLEOTIDE SEQUENCE [LARGE SCALE GENOMIC DNA]</scope>
    <source>
        <strain evidence="1 2">K1</strain>
    </source>
</reference>
<organism evidence="1 2">
    <name type="scientific">Thermus scotoductus</name>
    <dbReference type="NCBI Taxonomy" id="37636"/>
    <lineage>
        <taxon>Bacteria</taxon>
        <taxon>Thermotogati</taxon>
        <taxon>Deinococcota</taxon>
        <taxon>Deinococci</taxon>
        <taxon>Thermales</taxon>
        <taxon>Thermaceae</taxon>
        <taxon>Thermus</taxon>
    </lineage>
</organism>
<comment type="caution">
    <text evidence="1">The sequence shown here is derived from an EMBL/GenBank/DDBJ whole genome shotgun (WGS) entry which is preliminary data.</text>
</comment>
<proteinExistence type="predicted"/>